<feature type="domain" description="Vta1 C-terminal" evidence="11">
    <location>
        <begin position="489"/>
        <end position="525"/>
    </location>
</feature>
<dbReference type="STRING" id="1890683.A0A427YW27"/>
<keyword evidence="6" id="KW-0967">Endosome</keyword>
<organism evidence="12 13">
    <name type="scientific">Saitozyma podzolica</name>
    <dbReference type="NCBI Taxonomy" id="1890683"/>
    <lineage>
        <taxon>Eukaryota</taxon>
        <taxon>Fungi</taxon>
        <taxon>Dikarya</taxon>
        <taxon>Basidiomycota</taxon>
        <taxon>Agaricomycotina</taxon>
        <taxon>Tremellomycetes</taxon>
        <taxon>Tremellales</taxon>
        <taxon>Trimorphomycetaceae</taxon>
        <taxon>Saitozyma</taxon>
    </lineage>
</organism>
<evidence type="ECO:0000256" key="4">
    <source>
        <dbReference type="ARBA" id="ARBA00022448"/>
    </source>
</evidence>
<feature type="compositionally biased region" description="Low complexity" evidence="9">
    <location>
        <begin position="1"/>
        <end position="27"/>
    </location>
</feature>
<evidence type="ECO:0000313" key="12">
    <source>
        <dbReference type="EMBL" id="RSH95259.1"/>
    </source>
</evidence>
<dbReference type="Gene3D" id="1.20.5.420">
    <property type="entry name" value="Immunoglobulin FC, subunit C"/>
    <property type="match status" value="1"/>
</dbReference>
<dbReference type="InterPro" id="IPR044538">
    <property type="entry name" value="Vta1-like"/>
</dbReference>
<dbReference type="Pfam" id="PF04652">
    <property type="entry name" value="Vta1"/>
    <property type="match status" value="1"/>
</dbReference>
<feature type="domain" description="Vta1/callose synthase N-terminal" evidence="10">
    <location>
        <begin position="84"/>
        <end position="209"/>
    </location>
</feature>
<feature type="compositionally biased region" description="Pro residues" evidence="9">
    <location>
        <begin position="468"/>
        <end position="480"/>
    </location>
</feature>
<dbReference type="GO" id="GO:0010008">
    <property type="term" value="C:endosome membrane"/>
    <property type="evidence" value="ECO:0007669"/>
    <property type="project" value="UniProtKB-SubCell"/>
</dbReference>
<evidence type="ECO:0000256" key="5">
    <source>
        <dbReference type="ARBA" id="ARBA00022490"/>
    </source>
</evidence>
<feature type="compositionally biased region" description="Polar residues" evidence="9">
    <location>
        <begin position="28"/>
        <end position="41"/>
    </location>
</feature>
<dbReference type="Proteomes" id="UP000279259">
    <property type="component" value="Unassembled WGS sequence"/>
</dbReference>
<evidence type="ECO:0000259" key="11">
    <source>
        <dbReference type="Pfam" id="PF18097"/>
    </source>
</evidence>
<keyword evidence="7" id="KW-0653">Protein transport</keyword>
<comment type="similarity">
    <text evidence="3">Belongs to the VTA1 family.</text>
</comment>
<feature type="compositionally biased region" description="Pro residues" evidence="9">
    <location>
        <begin position="435"/>
        <end position="458"/>
    </location>
</feature>
<evidence type="ECO:0000256" key="7">
    <source>
        <dbReference type="ARBA" id="ARBA00022927"/>
    </source>
</evidence>
<evidence type="ECO:0000256" key="1">
    <source>
        <dbReference type="ARBA" id="ARBA00004481"/>
    </source>
</evidence>
<evidence type="ECO:0000313" key="13">
    <source>
        <dbReference type="Proteomes" id="UP000279259"/>
    </source>
</evidence>
<accession>A0A427YW27</accession>
<evidence type="ECO:0000256" key="2">
    <source>
        <dbReference type="ARBA" id="ARBA00004496"/>
    </source>
</evidence>
<keyword evidence="8" id="KW-0472">Membrane</keyword>
<sequence>MSSYPLPRSPYLSSSPLSLPRTSSPLSQTASASQLRPRSASASIHYRRNKNTFVITPQGDDIGGDMDDVDIPSERVPEGLKSCEQILKRAKELKKAEPVVSYWCCFSAAEKVLKVHSRTKEQTMFLMSLLDALEKMKAVLAGNDAISSEAAGAMHVENFALKVFMSADNDDRAGITGKATIRKFVVAGQFIEVLRCFENGMTEEMEQKLHASRGADADFGTPVPEQEESPFPTLPSASPGTASTALQGMSPPTNTLPPARASPPVFPASGSRDITPIISPRPSPAATKGAGLPSIDTSSHENLRTPQRTHSSGSGAWSTVATPGVPDDGFEARFDINSSGPPAVSSEEQTKSPGERKNVRFMGPDGAPLSPAQTHLTVDSYDAPAAPPPTTFSPSPTEQHPSPLPPARPRGDSVTRPTAPPRTNGTPPVHHAIPPSLPVPPPPPPSLASYPSAPPPIAHPSGLGLSNPPLPPPSAPPQLAPTPTSLSRRQVDETQKHAKWAISALDFDDYETARTELRKALAILGG</sequence>
<dbReference type="PANTHER" id="PTHR46009:SF1">
    <property type="entry name" value="VACUOLAR PROTEIN SORTING-ASSOCIATED PROTEIN VTA1 HOMOLOG"/>
    <property type="match status" value="1"/>
</dbReference>
<feature type="compositionally biased region" description="Polar residues" evidence="9">
    <location>
        <begin position="304"/>
        <end position="321"/>
    </location>
</feature>
<comment type="subcellular location">
    <subcellularLocation>
        <location evidence="2">Cytoplasm</location>
    </subcellularLocation>
    <subcellularLocation>
        <location evidence="1">Endosome membrane</location>
        <topology evidence="1">Peripheral membrane protein</topology>
    </subcellularLocation>
</comment>
<reference evidence="12 13" key="1">
    <citation type="submission" date="2018-11" db="EMBL/GenBank/DDBJ databases">
        <title>Genome sequence of Saitozyma podzolica DSM 27192.</title>
        <authorList>
            <person name="Aliyu H."/>
            <person name="Gorte O."/>
            <person name="Ochsenreither K."/>
        </authorList>
    </citation>
    <scope>NUCLEOTIDE SEQUENCE [LARGE SCALE GENOMIC DNA]</scope>
    <source>
        <strain evidence="12 13">DSM 27192</strain>
    </source>
</reference>
<feature type="compositionally biased region" description="Basic and acidic residues" evidence="9">
    <location>
        <begin position="348"/>
        <end position="358"/>
    </location>
</feature>
<comment type="caution">
    <text evidence="12">The sequence shown here is derived from an EMBL/GenBank/DDBJ whole genome shotgun (WGS) entry which is preliminary data.</text>
</comment>
<dbReference type="Pfam" id="PF18097">
    <property type="entry name" value="Vta1_C"/>
    <property type="match status" value="1"/>
</dbReference>
<evidence type="ECO:0000256" key="9">
    <source>
        <dbReference type="SAM" id="MobiDB-lite"/>
    </source>
</evidence>
<keyword evidence="5" id="KW-0963">Cytoplasm</keyword>
<name>A0A427YW27_9TREE</name>
<dbReference type="InterPro" id="IPR039431">
    <property type="entry name" value="Vta1/CALS_N"/>
</dbReference>
<dbReference type="EMBL" id="RSCD01000001">
    <property type="protein sequence ID" value="RSH95259.1"/>
    <property type="molecule type" value="Genomic_DNA"/>
</dbReference>
<evidence type="ECO:0000256" key="3">
    <source>
        <dbReference type="ARBA" id="ARBA00007895"/>
    </source>
</evidence>
<feature type="region of interest" description="Disordered" evidence="9">
    <location>
        <begin position="215"/>
        <end position="494"/>
    </location>
</feature>
<dbReference type="InterPro" id="IPR041212">
    <property type="entry name" value="Vta1_C"/>
</dbReference>
<keyword evidence="4" id="KW-0813">Transport</keyword>
<gene>
    <name evidence="12" type="ORF">EHS25_000345</name>
</gene>
<dbReference type="PANTHER" id="PTHR46009">
    <property type="entry name" value="VACUOLAR PROTEIN SORTING-ASSOCIATED PROTEIN VTA1 HOMOLOG"/>
    <property type="match status" value="1"/>
</dbReference>
<dbReference type="GO" id="GO:0032511">
    <property type="term" value="P:late endosome to vacuole transport via multivesicular body sorting pathway"/>
    <property type="evidence" value="ECO:0007669"/>
    <property type="project" value="InterPro"/>
</dbReference>
<feature type="compositionally biased region" description="Polar residues" evidence="9">
    <location>
        <begin position="235"/>
        <end position="253"/>
    </location>
</feature>
<feature type="region of interest" description="Disordered" evidence="9">
    <location>
        <begin position="1"/>
        <end position="41"/>
    </location>
</feature>
<dbReference type="InterPro" id="IPR023175">
    <property type="entry name" value="Vta1/CALS_N_sf"/>
</dbReference>
<dbReference type="GO" id="GO:0015031">
    <property type="term" value="P:protein transport"/>
    <property type="evidence" value="ECO:0007669"/>
    <property type="project" value="UniProtKB-KW"/>
</dbReference>
<dbReference type="Gene3D" id="1.25.40.270">
    <property type="entry name" value="Vacuolar protein sorting-associated protein vta1"/>
    <property type="match status" value="1"/>
</dbReference>
<keyword evidence="13" id="KW-1185">Reference proteome</keyword>
<dbReference type="GO" id="GO:0005771">
    <property type="term" value="C:multivesicular body"/>
    <property type="evidence" value="ECO:0007669"/>
    <property type="project" value="TreeGrafter"/>
</dbReference>
<evidence type="ECO:0008006" key="14">
    <source>
        <dbReference type="Google" id="ProtNLM"/>
    </source>
</evidence>
<dbReference type="AlphaFoldDB" id="A0A427YW27"/>
<evidence type="ECO:0000259" key="10">
    <source>
        <dbReference type="Pfam" id="PF04652"/>
    </source>
</evidence>
<protein>
    <recommendedName>
        <fullName evidence="14">Vacuolar protein sorting-associated protein vta1</fullName>
    </recommendedName>
</protein>
<evidence type="ECO:0000256" key="6">
    <source>
        <dbReference type="ARBA" id="ARBA00022753"/>
    </source>
</evidence>
<evidence type="ECO:0000256" key="8">
    <source>
        <dbReference type="ARBA" id="ARBA00023136"/>
    </source>
</evidence>
<dbReference type="OrthoDB" id="391137at2759"/>
<proteinExistence type="inferred from homology"/>